<organism evidence="4 5">
    <name type="scientific">Aureobasidium pullulans EXF-150</name>
    <dbReference type="NCBI Taxonomy" id="1043002"/>
    <lineage>
        <taxon>Eukaryota</taxon>
        <taxon>Fungi</taxon>
        <taxon>Dikarya</taxon>
        <taxon>Ascomycota</taxon>
        <taxon>Pezizomycotina</taxon>
        <taxon>Dothideomycetes</taxon>
        <taxon>Dothideomycetidae</taxon>
        <taxon>Dothideales</taxon>
        <taxon>Saccotheciaceae</taxon>
        <taxon>Aureobasidium</taxon>
    </lineage>
</organism>
<evidence type="ECO:0000259" key="3">
    <source>
        <dbReference type="Pfam" id="PF24883"/>
    </source>
</evidence>
<dbReference type="GeneID" id="40741589"/>
<dbReference type="PROSITE" id="PS51257">
    <property type="entry name" value="PROKAR_LIPOPROTEIN"/>
    <property type="match status" value="1"/>
</dbReference>
<dbReference type="InterPro" id="IPR056884">
    <property type="entry name" value="NPHP3-like_N"/>
</dbReference>
<dbReference type="Proteomes" id="UP000030706">
    <property type="component" value="Unassembled WGS sequence"/>
</dbReference>
<dbReference type="PROSITE" id="PS50297">
    <property type="entry name" value="ANK_REP_REGION"/>
    <property type="match status" value="1"/>
</dbReference>
<dbReference type="RefSeq" id="XP_029761528.1">
    <property type="nucleotide sequence ID" value="XM_029899283.1"/>
</dbReference>
<dbReference type="EMBL" id="KL584980">
    <property type="protein sequence ID" value="KEQ85341.1"/>
    <property type="molecule type" value="Genomic_DNA"/>
</dbReference>
<dbReference type="InterPro" id="IPR027417">
    <property type="entry name" value="P-loop_NTPase"/>
</dbReference>
<keyword evidence="2" id="KW-0040">ANK repeat</keyword>
<keyword evidence="5" id="KW-1185">Reference proteome</keyword>
<dbReference type="Pfam" id="PF12796">
    <property type="entry name" value="Ank_2"/>
    <property type="match status" value="1"/>
</dbReference>
<name>A0A074YER5_AURPU</name>
<dbReference type="PANTHER" id="PTHR10039">
    <property type="entry name" value="AMELOGENIN"/>
    <property type="match status" value="1"/>
</dbReference>
<dbReference type="PROSITE" id="PS50088">
    <property type="entry name" value="ANK_REPEAT"/>
    <property type="match status" value="1"/>
</dbReference>
<dbReference type="STRING" id="1043002.A0A074YER5"/>
<gene>
    <name evidence="4" type="ORF">M438DRAFT_193867</name>
</gene>
<dbReference type="InterPro" id="IPR002110">
    <property type="entry name" value="Ankyrin_rpt"/>
</dbReference>
<evidence type="ECO:0000256" key="2">
    <source>
        <dbReference type="PROSITE-ProRule" id="PRU00023"/>
    </source>
</evidence>
<keyword evidence="1" id="KW-0677">Repeat</keyword>
<evidence type="ECO:0000256" key="1">
    <source>
        <dbReference type="ARBA" id="ARBA00022737"/>
    </source>
</evidence>
<sequence length="948" mass="106779">MSSIARPQTQQQPNQNCLWVSGIIGCGKTFLANTIIQILLDHHDKQSSRDFVAHVYFDSEKRDSLKAADLFRSYVKQFLRHLYTRQQKPPRAVILALRRMFGSRVTNPSCSEILRELLLPLISEVEGTVLVVDGLDLCARDEYLDALVCFASILEKTSAKVVICGRDELDIKSRLPGSIRLEVTAARNKDDIAVYVKHHVEKRSMYDGPISNNPNTVTQIIETLISKANGMLLWTRLQIDVLWDTCRTDAEIVVALRGLPKDLDETYEKCLERLRRKQEPYALRVLRYVYEAKNPLTVDALGEALATDPLSGELQSKQIPPSRFIIECGANLVIFDEVERFLVPAHHSVRRFLNSSRAEILEKLKFHVWDDAELKLGAMCITHLCWHMELALREENRTHHELELTTLQMPSFSQMSRWARPSKALAYVQRPSLIWRKPASFPKMNDKPVLIQRLVERPNDSKSVTAFKQYARFNWLTLSRSVSGDSMLMNKFWKLAFMCNSDDSQMCPWNQGRIAGNADIVWWAIDNTHVPLYDIAMERSTMLDGASRPDFTLPLAYHEGLLPLHLAAKRGSLDMFTRVARHCDIAAKAPSTGRTALHYAAEQGHSEIVKCLLQEDSGSVLLRGHDGHSVLSLAVKAQSFETIKVIESIWGRQVWQQHVIDEVLDALLIGERNLEFANHVLLRVTSVRGYSHSKLLTWIVKHGLASLVPGVVKAGVPLDTPISSKAISSPELDRDEPETICAAIFFALEASTPDLATALIMNGAGRHVDSNHNSQTWRPFHLALNRGWVSLASLLLYGECTRTLASRCVTCVDTLRFRISVTNPRVRWLGVVLTCGAIDGSKIGSSSQDTLVGQCYPNVLHVVKLRGADNDIYALKVELSAHRFLGFDLMIGTSEADFTAWRKRPTPPDRSLTDLQHSGTLVRISYDGTVKDFGYSPKPYNMQHIQLT</sequence>
<evidence type="ECO:0000313" key="4">
    <source>
        <dbReference type="EMBL" id="KEQ85341.1"/>
    </source>
</evidence>
<dbReference type="Gene3D" id="1.25.40.20">
    <property type="entry name" value="Ankyrin repeat-containing domain"/>
    <property type="match status" value="1"/>
</dbReference>
<dbReference type="Pfam" id="PF24883">
    <property type="entry name" value="NPHP3_N"/>
    <property type="match status" value="1"/>
</dbReference>
<dbReference type="HOGENOM" id="CLU_310349_0_0_1"/>
<dbReference type="SMART" id="SM00248">
    <property type="entry name" value="ANK"/>
    <property type="match status" value="2"/>
</dbReference>
<dbReference type="SUPFAM" id="SSF48403">
    <property type="entry name" value="Ankyrin repeat"/>
    <property type="match status" value="1"/>
</dbReference>
<accession>A0A074YER5</accession>
<dbReference type="SUPFAM" id="SSF52540">
    <property type="entry name" value="P-loop containing nucleoside triphosphate hydrolases"/>
    <property type="match status" value="1"/>
</dbReference>
<dbReference type="AlphaFoldDB" id="A0A074YER5"/>
<feature type="repeat" description="ANK" evidence="2">
    <location>
        <begin position="592"/>
        <end position="614"/>
    </location>
</feature>
<reference evidence="4 5" key="1">
    <citation type="journal article" date="2014" name="BMC Genomics">
        <title>Genome sequencing of four Aureobasidium pullulans varieties: biotechnological potential, stress tolerance, and description of new species.</title>
        <authorList>
            <person name="Gostin Ar C."/>
            <person name="Ohm R.A."/>
            <person name="Kogej T."/>
            <person name="Sonjak S."/>
            <person name="Turk M."/>
            <person name="Zajc J."/>
            <person name="Zalar P."/>
            <person name="Grube M."/>
            <person name="Sun H."/>
            <person name="Han J."/>
            <person name="Sharma A."/>
            <person name="Chiniquy J."/>
            <person name="Ngan C.Y."/>
            <person name="Lipzen A."/>
            <person name="Barry K."/>
            <person name="Grigoriev I.V."/>
            <person name="Gunde-Cimerman N."/>
        </authorList>
    </citation>
    <scope>NUCLEOTIDE SEQUENCE [LARGE SCALE GENOMIC DNA]</scope>
    <source>
        <strain evidence="4 5">EXF-150</strain>
    </source>
</reference>
<dbReference type="InterPro" id="IPR036770">
    <property type="entry name" value="Ankyrin_rpt-contain_sf"/>
</dbReference>
<feature type="domain" description="Nephrocystin 3-like N-terminal" evidence="3">
    <location>
        <begin position="11"/>
        <end position="164"/>
    </location>
</feature>
<protein>
    <submittedName>
        <fullName evidence="4">Ankyrin</fullName>
    </submittedName>
</protein>
<proteinExistence type="predicted"/>
<evidence type="ECO:0000313" key="5">
    <source>
        <dbReference type="Proteomes" id="UP000030706"/>
    </source>
</evidence>
<dbReference type="Gene3D" id="3.40.50.300">
    <property type="entry name" value="P-loop containing nucleotide triphosphate hydrolases"/>
    <property type="match status" value="1"/>
</dbReference>
<dbReference type="OrthoDB" id="7464126at2759"/>